<dbReference type="Pfam" id="PF01075">
    <property type="entry name" value="Glyco_transf_9"/>
    <property type="match status" value="1"/>
</dbReference>
<sequence length="359" mass="41053">MLKKLRLFKDKLRFAKNKFLYDFKASAELSSFNFESIKHIVVSKMDGKLGDSQVITPFFTQIRQHFPSIKFSVLCSENIAPIYLQCLNIDRVVILPKKPQKNDIKNAVKKIMNLGHCDLLVTTEPNFRARDFILESLLKPTYTAGFEGRADCVNINLLKRNLGKHISEYFKDLLILGGIKTPDMHYLPLTTKESSEKLAFLFNGKTVYGIAPYGASKHRKLSDKTIIDICDFFLNFDANAYLCPLVAPQDRFILETLKNKYNERLIVLPEELNATDLAYAISRLKFLLSVDTANVHLACASNTSLFALYSGIDPDGIIRWGPAPWCKKAETFYKEKTLIENLDFEDFAQQLHNFIQIED</sequence>
<dbReference type="HOGENOM" id="CLU_771441_0_0_6"/>
<evidence type="ECO:0000256" key="1">
    <source>
        <dbReference type="ARBA" id="ARBA00022676"/>
    </source>
</evidence>
<reference evidence="3 4" key="1">
    <citation type="submission" date="2011-01" db="EMBL/GenBank/DDBJ databases">
        <authorList>
            <person name="Weinstock G."/>
            <person name="Sodergren E."/>
            <person name="Clifton S."/>
            <person name="Fulton L."/>
            <person name="Fulton B."/>
            <person name="Courtney L."/>
            <person name="Fronick C."/>
            <person name="Harrison M."/>
            <person name="Strong C."/>
            <person name="Farmer C."/>
            <person name="Delahaunty K."/>
            <person name="Markovic C."/>
            <person name="Hall O."/>
            <person name="Minx P."/>
            <person name="Tomlinson C."/>
            <person name="Mitreva M."/>
            <person name="Hou S."/>
            <person name="Chen J."/>
            <person name="Wollam A."/>
            <person name="Pepin K.H."/>
            <person name="Johnson M."/>
            <person name="Bhonagiri V."/>
            <person name="Zhang X."/>
            <person name="Suruliraj S."/>
            <person name="Warren W."/>
            <person name="Chinwalla A."/>
            <person name="Mardis E.R."/>
            <person name="Wilson R.K."/>
        </authorList>
    </citation>
    <scope>NUCLEOTIDE SEQUENCE [LARGE SCALE GENOMIC DNA]</scope>
    <source>
        <strain evidence="4">DSM 22608 / JCM 16073 / KCTC 15190 / YIT 12066</strain>
    </source>
</reference>
<dbReference type="GO" id="GO:0008713">
    <property type="term" value="F:ADP-heptose-lipopolysaccharide heptosyltransferase activity"/>
    <property type="evidence" value="ECO:0007669"/>
    <property type="project" value="TreeGrafter"/>
</dbReference>
<name>E8LNA0_SUCHY</name>
<dbReference type="SUPFAM" id="SSF53756">
    <property type="entry name" value="UDP-Glycosyltransferase/glycogen phosphorylase"/>
    <property type="match status" value="1"/>
</dbReference>
<evidence type="ECO:0000256" key="2">
    <source>
        <dbReference type="ARBA" id="ARBA00022679"/>
    </source>
</evidence>
<dbReference type="PANTHER" id="PTHR30160">
    <property type="entry name" value="TETRAACYLDISACCHARIDE 4'-KINASE-RELATED"/>
    <property type="match status" value="1"/>
</dbReference>
<dbReference type="STRING" id="762983.HMPREF9444_02254"/>
<protein>
    <recommendedName>
        <fullName evidence="5">Heptosyltransferase</fullName>
    </recommendedName>
</protein>
<dbReference type="OrthoDB" id="89608at2"/>
<keyword evidence="2" id="KW-0808">Transferase</keyword>
<evidence type="ECO:0008006" key="5">
    <source>
        <dbReference type="Google" id="ProtNLM"/>
    </source>
</evidence>
<dbReference type="AlphaFoldDB" id="E8LNA0"/>
<dbReference type="InterPro" id="IPR002201">
    <property type="entry name" value="Glyco_trans_9"/>
</dbReference>
<comment type="caution">
    <text evidence="3">The sequence shown here is derived from an EMBL/GenBank/DDBJ whole genome shotgun (WGS) entry which is preliminary data.</text>
</comment>
<dbReference type="Gene3D" id="3.40.50.2000">
    <property type="entry name" value="Glycogen Phosphorylase B"/>
    <property type="match status" value="2"/>
</dbReference>
<dbReference type="InterPro" id="IPR051199">
    <property type="entry name" value="LPS_LOS_Heptosyltrfase"/>
</dbReference>
<dbReference type="GO" id="GO:0005829">
    <property type="term" value="C:cytosol"/>
    <property type="evidence" value="ECO:0007669"/>
    <property type="project" value="TreeGrafter"/>
</dbReference>
<organism evidence="3 4">
    <name type="scientific">Succinatimonas hippei (strain DSM 22608 / JCM 16073 / KCTC 15190 / YIT 12066)</name>
    <dbReference type="NCBI Taxonomy" id="762983"/>
    <lineage>
        <taxon>Bacteria</taxon>
        <taxon>Pseudomonadati</taxon>
        <taxon>Pseudomonadota</taxon>
        <taxon>Gammaproteobacteria</taxon>
        <taxon>Aeromonadales</taxon>
        <taxon>Succinivibrionaceae</taxon>
        <taxon>Succinatimonas</taxon>
    </lineage>
</organism>
<dbReference type="eggNOG" id="COG0859">
    <property type="taxonomic scope" value="Bacteria"/>
</dbReference>
<keyword evidence="4" id="KW-1185">Reference proteome</keyword>
<proteinExistence type="predicted"/>
<accession>E8LNA0</accession>
<dbReference type="RefSeq" id="WP_009144388.1">
    <property type="nucleotide sequence ID" value="NZ_GL831077.1"/>
</dbReference>
<dbReference type="Proteomes" id="UP000018458">
    <property type="component" value="Unassembled WGS sequence"/>
</dbReference>
<dbReference type="EMBL" id="AEVO01000159">
    <property type="protein sequence ID" value="EFY06048.1"/>
    <property type="molecule type" value="Genomic_DNA"/>
</dbReference>
<evidence type="ECO:0000313" key="3">
    <source>
        <dbReference type="EMBL" id="EFY06048.1"/>
    </source>
</evidence>
<dbReference type="GO" id="GO:0009244">
    <property type="term" value="P:lipopolysaccharide core region biosynthetic process"/>
    <property type="evidence" value="ECO:0007669"/>
    <property type="project" value="TreeGrafter"/>
</dbReference>
<keyword evidence="1" id="KW-0328">Glycosyltransferase</keyword>
<gene>
    <name evidence="3" type="ORF">HMPREF9444_02254</name>
</gene>
<evidence type="ECO:0000313" key="4">
    <source>
        <dbReference type="Proteomes" id="UP000018458"/>
    </source>
</evidence>
<dbReference type="PANTHER" id="PTHR30160:SF15">
    <property type="entry name" value="GLYCOSYLTRANSFERASE HI_0523-RELATED"/>
    <property type="match status" value="1"/>
</dbReference>